<evidence type="ECO:0000313" key="7">
    <source>
        <dbReference type="EMBL" id="MBC8558260.1"/>
    </source>
</evidence>
<dbReference type="NCBIfam" id="TIGR02937">
    <property type="entry name" value="sigma70-ECF"/>
    <property type="match status" value="1"/>
</dbReference>
<dbReference type="InterPro" id="IPR007627">
    <property type="entry name" value="RNA_pol_sigma70_r2"/>
</dbReference>
<reference evidence="7 8" key="1">
    <citation type="submission" date="2020-08" db="EMBL/GenBank/DDBJ databases">
        <title>Genome public.</title>
        <authorList>
            <person name="Liu C."/>
            <person name="Sun Q."/>
        </authorList>
    </citation>
    <scope>NUCLEOTIDE SEQUENCE [LARGE SCALE GENOMIC DNA]</scope>
    <source>
        <strain evidence="7 8">BX3</strain>
    </source>
</reference>
<dbReference type="SUPFAM" id="SSF88659">
    <property type="entry name" value="Sigma3 and sigma4 domains of RNA polymerase sigma factors"/>
    <property type="match status" value="1"/>
</dbReference>
<name>A0ABR7MXP7_9FIRM</name>
<dbReference type="InterPro" id="IPR013325">
    <property type="entry name" value="RNA_pol_sigma_r2"/>
</dbReference>
<dbReference type="Gene3D" id="1.10.1740.10">
    <property type="match status" value="1"/>
</dbReference>
<dbReference type="Gene3D" id="1.10.10.10">
    <property type="entry name" value="Winged helix-like DNA-binding domain superfamily/Winged helix DNA-binding domain"/>
    <property type="match status" value="1"/>
</dbReference>
<sequence>MGIGKKKSWEEQERQKLADLYRYHQKSMMQIAMSILHRKEDAEDAVQNSILAISRHMDKLGDIEDYRTKAYMQTVVRNAAIDLYRKNQKAGISYEELIVEPIDAFDLEKVVCDSEEVKRVLYAIDTMDHDYREILTLYYLNEMKPREIADVLNRSYNTVRSQIHRGRQQLLKSLEGLR</sequence>
<gene>
    <name evidence="7" type="ORF">H8700_11190</name>
</gene>
<evidence type="ECO:0000256" key="3">
    <source>
        <dbReference type="ARBA" id="ARBA00023082"/>
    </source>
</evidence>
<dbReference type="Pfam" id="PF04542">
    <property type="entry name" value="Sigma70_r2"/>
    <property type="match status" value="1"/>
</dbReference>
<evidence type="ECO:0000313" key="8">
    <source>
        <dbReference type="Proteomes" id="UP000637513"/>
    </source>
</evidence>
<dbReference type="InterPro" id="IPR039425">
    <property type="entry name" value="RNA_pol_sigma-70-like"/>
</dbReference>
<proteinExistence type="inferred from homology"/>
<dbReference type="InterPro" id="IPR036388">
    <property type="entry name" value="WH-like_DNA-bd_sf"/>
</dbReference>
<feature type="domain" description="RNA polymerase sigma-70 region 2" evidence="5">
    <location>
        <begin position="20"/>
        <end position="89"/>
    </location>
</feature>
<dbReference type="InterPro" id="IPR013324">
    <property type="entry name" value="RNA_pol_sigma_r3/r4-like"/>
</dbReference>
<keyword evidence="3" id="KW-0731">Sigma factor</keyword>
<dbReference type="RefSeq" id="WP_249305695.1">
    <property type="nucleotide sequence ID" value="NZ_JACRSW010000040.1"/>
</dbReference>
<comment type="similarity">
    <text evidence="1">Belongs to the sigma-70 factor family. ECF subfamily.</text>
</comment>
<dbReference type="EMBL" id="JACRSW010000040">
    <property type="protein sequence ID" value="MBC8558260.1"/>
    <property type="molecule type" value="Genomic_DNA"/>
</dbReference>
<dbReference type="InterPro" id="IPR014284">
    <property type="entry name" value="RNA_pol_sigma-70_dom"/>
</dbReference>
<dbReference type="Pfam" id="PF08281">
    <property type="entry name" value="Sigma70_r4_2"/>
    <property type="match status" value="1"/>
</dbReference>
<evidence type="ECO:0000256" key="2">
    <source>
        <dbReference type="ARBA" id="ARBA00023015"/>
    </source>
</evidence>
<keyword evidence="2" id="KW-0805">Transcription regulation</keyword>
<organism evidence="7 8">
    <name type="scientific">Jutongia hominis</name>
    <dbReference type="NCBI Taxonomy" id="2763664"/>
    <lineage>
        <taxon>Bacteria</taxon>
        <taxon>Bacillati</taxon>
        <taxon>Bacillota</taxon>
        <taxon>Clostridia</taxon>
        <taxon>Lachnospirales</taxon>
        <taxon>Lachnospiraceae</taxon>
        <taxon>Jutongia</taxon>
    </lineage>
</organism>
<evidence type="ECO:0000256" key="4">
    <source>
        <dbReference type="ARBA" id="ARBA00023163"/>
    </source>
</evidence>
<dbReference type="CDD" id="cd06171">
    <property type="entry name" value="Sigma70_r4"/>
    <property type="match status" value="1"/>
</dbReference>
<evidence type="ECO:0000259" key="6">
    <source>
        <dbReference type="Pfam" id="PF08281"/>
    </source>
</evidence>
<dbReference type="SUPFAM" id="SSF88946">
    <property type="entry name" value="Sigma2 domain of RNA polymerase sigma factors"/>
    <property type="match status" value="1"/>
</dbReference>
<dbReference type="PANTHER" id="PTHR43133:SF60">
    <property type="entry name" value="RNA POLYMERASE SIGMA FACTOR SIGV"/>
    <property type="match status" value="1"/>
</dbReference>
<evidence type="ECO:0000259" key="5">
    <source>
        <dbReference type="Pfam" id="PF04542"/>
    </source>
</evidence>
<keyword evidence="4" id="KW-0804">Transcription</keyword>
<dbReference type="InterPro" id="IPR013249">
    <property type="entry name" value="RNA_pol_sigma70_r4_t2"/>
</dbReference>
<dbReference type="PANTHER" id="PTHR43133">
    <property type="entry name" value="RNA POLYMERASE ECF-TYPE SIGMA FACTO"/>
    <property type="match status" value="1"/>
</dbReference>
<evidence type="ECO:0000256" key="1">
    <source>
        <dbReference type="ARBA" id="ARBA00010641"/>
    </source>
</evidence>
<dbReference type="Proteomes" id="UP000637513">
    <property type="component" value="Unassembled WGS sequence"/>
</dbReference>
<accession>A0ABR7MXP7</accession>
<comment type="caution">
    <text evidence="7">The sequence shown here is derived from an EMBL/GenBank/DDBJ whole genome shotgun (WGS) entry which is preliminary data.</text>
</comment>
<protein>
    <submittedName>
        <fullName evidence="7">Sigma-70 family RNA polymerase sigma factor</fullName>
    </submittedName>
</protein>
<feature type="domain" description="RNA polymerase sigma factor 70 region 4 type 2" evidence="6">
    <location>
        <begin position="120"/>
        <end position="170"/>
    </location>
</feature>
<keyword evidence="8" id="KW-1185">Reference proteome</keyword>